<gene>
    <name evidence="4" type="primary">CP</name>
</gene>
<dbReference type="GO" id="GO:0005198">
    <property type="term" value="F:structural molecule activity"/>
    <property type="evidence" value="ECO:0007669"/>
    <property type="project" value="InterPro"/>
</dbReference>
<evidence type="ECO:0000256" key="3">
    <source>
        <dbReference type="ARBA" id="ARBA00022844"/>
    </source>
</evidence>
<dbReference type="GO" id="GO:0019028">
    <property type="term" value="C:viral capsid"/>
    <property type="evidence" value="ECO:0007669"/>
    <property type="project" value="UniProtKB-KW"/>
</dbReference>
<dbReference type="InterPro" id="IPR036417">
    <property type="entry name" value="TMV-like_coat_sf"/>
</dbReference>
<name>A0A0G2YFX5_9VIRU</name>
<dbReference type="EMBL" id="KP006487">
    <property type="protein sequence ID" value="AKI85360.1"/>
    <property type="molecule type" value="Genomic_RNA"/>
</dbReference>
<organism evidence="4">
    <name type="scientific">Beet necrotic yellow vein virus</name>
    <dbReference type="NCBI Taxonomy" id="31721"/>
    <lineage>
        <taxon>Viruses</taxon>
        <taxon>Riboviria</taxon>
        <taxon>Orthornavirae</taxon>
        <taxon>Kitrinoviricota</taxon>
        <taxon>Alsuviricetes</taxon>
        <taxon>Hepelivirales</taxon>
        <taxon>Benyviridae</taxon>
        <taxon>Benyvirus</taxon>
        <taxon>Benyvirus necrobetae</taxon>
    </lineage>
</organism>
<proteinExistence type="predicted"/>
<sequence>MSSEGRYMTWKDMSHNKFMTDRWARVSNVVSVIKQSHAMDLSKAANLSIIKTALAGLGSGWSDNNPFVSPMTRFPQTLTMYGALVLYVNLSDPEFALIMTKVNTLTDSGLADNASANVRRDVVSGHKAESSGKTAGTNENSAYTLTVSLAGLAQALRLEELMWTRDKFEDRFKLPWTPVQGRTSPPGQ</sequence>
<keyword evidence="3" id="KW-0946">Virion</keyword>
<evidence type="ECO:0000256" key="2">
    <source>
        <dbReference type="ARBA" id="ARBA00022561"/>
    </source>
</evidence>
<dbReference type="InterPro" id="IPR001337">
    <property type="entry name" value="TMV-like_coat"/>
</dbReference>
<keyword evidence="2 4" id="KW-0167">Capsid protein</keyword>
<dbReference type="Gene3D" id="1.20.120.70">
    <property type="entry name" value="Tobacco mosaic virus-like, coat protein"/>
    <property type="match status" value="1"/>
</dbReference>
<dbReference type="Pfam" id="PF00721">
    <property type="entry name" value="TMV_coat"/>
    <property type="match status" value="1"/>
</dbReference>
<protein>
    <submittedName>
        <fullName evidence="4">Coat protein</fullName>
    </submittedName>
</protein>
<evidence type="ECO:0000313" key="4">
    <source>
        <dbReference type="EMBL" id="AKI85360.1"/>
    </source>
</evidence>
<comment type="subcellular location">
    <subcellularLocation>
        <location evidence="1">Virion</location>
    </subcellularLocation>
</comment>
<evidence type="ECO:0000256" key="1">
    <source>
        <dbReference type="ARBA" id="ARBA00004328"/>
    </source>
</evidence>
<reference evidence="4" key="1">
    <citation type="journal article" date="2015" name="Virus Res.">
        <title>Genetic diversity and population structure of beet necrotic yellow vein virus in China.</title>
        <authorList>
            <person name="Zhuo N."/>
            <person name="Jiang N."/>
            <person name="Zhang C."/>
            <person name="Zhang Z.Y."/>
            <person name="Zhang G.Z."/>
            <person name="Han C.G."/>
            <person name="Wang Y."/>
        </authorList>
    </citation>
    <scope>NUCLEOTIDE SEQUENCE</scope>
    <source>
        <strain evidence="4">IMHHCP-4</strain>
    </source>
</reference>
<accession>A0A0G2YFX5</accession>